<dbReference type="RefSeq" id="WP_084425751.1">
    <property type="nucleotide sequence ID" value="NZ_FWXV01000002.1"/>
</dbReference>
<organism evidence="1 2">
    <name type="scientific">Kibdelosporangium aridum</name>
    <dbReference type="NCBI Taxonomy" id="2030"/>
    <lineage>
        <taxon>Bacteria</taxon>
        <taxon>Bacillati</taxon>
        <taxon>Actinomycetota</taxon>
        <taxon>Actinomycetes</taxon>
        <taxon>Pseudonocardiales</taxon>
        <taxon>Pseudonocardiaceae</taxon>
        <taxon>Kibdelosporangium</taxon>
    </lineage>
</organism>
<keyword evidence="2" id="KW-1185">Reference proteome</keyword>
<name>A0A1Y5XBL8_KIBAR</name>
<evidence type="ECO:0000313" key="1">
    <source>
        <dbReference type="EMBL" id="SMC85098.1"/>
    </source>
</evidence>
<reference evidence="1 2" key="1">
    <citation type="submission" date="2017-04" db="EMBL/GenBank/DDBJ databases">
        <authorList>
            <person name="Afonso C.L."/>
            <person name="Miller P.J."/>
            <person name="Scott M.A."/>
            <person name="Spackman E."/>
            <person name="Goraichik I."/>
            <person name="Dimitrov K.M."/>
            <person name="Suarez D.L."/>
            <person name="Swayne D.E."/>
        </authorList>
    </citation>
    <scope>NUCLEOTIDE SEQUENCE [LARGE SCALE GENOMIC DNA]</scope>
    <source>
        <strain evidence="1 2">DSM 43828</strain>
    </source>
</reference>
<dbReference type="Pfam" id="PF11390">
    <property type="entry name" value="FdsD"/>
    <property type="match status" value="1"/>
</dbReference>
<accession>A0A1Y5XBL8</accession>
<evidence type="ECO:0000313" key="2">
    <source>
        <dbReference type="Proteomes" id="UP000192674"/>
    </source>
</evidence>
<protein>
    <submittedName>
        <fullName evidence="1">Formate dehydrogenase subunit delta</fullName>
    </submittedName>
</protein>
<dbReference type="Proteomes" id="UP000192674">
    <property type="component" value="Unassembled WGS sequence"/>
</dbReference>
<dbReference type="EMBL" id="FWXV01000002">
    <property type="protein sequence ID" value="SMC85098.1"/>
    <property type="molecule type" value="Genomic_DNA"/>
</dbReference>
<gene>
    <name evidence="1" type="ORF">SAMN05661093_02016</name>
</gene>
<dbReference type="InterPro" id="IPR021074">
    <property type="entry name" value="Formate_DH_dsu"/>
</dbReference>
<sequence>MHTQSPQVRMANEIAVQFHHQPTRQAAAAIAQHIRLFWDPRMKAELLDKAQTEAASLDPLVLDAVTYLKP</sequence>
<proteinExistence type="predicted"/>
<dbReference type="OrthoDB" id="7409377at2"/>
<dbReference type="AlphaFoldDB" id="A0A1Y5XBL8"/>